<evidence type="ECO:0000259" key="2">
    <source>
        <dbReference type="PROSITE" id="PS50835"/>
    </source>
</evidence>
<dbReference type="EMBL" id="JAHXZJ010000001">
    <property type="protein sequence ID" value="KAH0568290.1"/>
    <property type="molecule type" value="Genomic_DNA"/>
</dbReference>
<feature type="non-terminal residue" evidence="3">
    <location>
        <position position="1"/>
    </location>
</feature>
<dbReference type="SUPFAM" id="SSF48726">
    <property type="entry name" value="Immunoglobulin"/>
    <property type="match status" value="1"/>
</dbReference>
<keyword evidence="1" id="KW-1015">Disulfide bond</keyword>
<dbReference type="Proteomes" id="UP000826195">
    <property type="component" value="Unassembled WGS sequence"/>
</dbReference>
<feature type="domain" description="Ig-like" evidence="2">
    <location>
        <begin position="170"/>
        <end position="213"/>
    </location>
</feature>
<keyword evidence="4" id="KW-1185">Reference proteome</keyword>
<accession>A0AAV7J692</accession>
<evidence type="ECO:0000313" key="3">
    <source>
        <dbReference type="EMBL" id="KAH0568290.1"/>
    </source>
</evidence>
<evidence type="ECO:0000313" key="4">
    <source>
        <dbReference type="Proteomes" id="UP000826195"/>
    </source>
</evidence>
<feature type="domain" description="Ig-like" evidence="2">
    <location>
        <begin position="69"/>
        <end position="151"/>
    </location>
</feature>
<dbReference type="InterPro" id="IPR013162">
    <property type="entry name" value="CD80_C2-set"/>
</dbReference>
<dbReference type="InterPro" id="IPR007110">
    <property type="entry name" value="Ig-like_dom"/>
</dbReference>
<gene>
    <name evidence="3" type="ORF">KQX54_020070</name>
</gene>
<evidence type="ECO:0000256" key="1">
    <source>
        <dbReference type="ARBA" id="ARBA00023157"/>
    </source>
</evidence>
<dbReference type="AlphaFoldDB" id="A0AAV7J692"/>
<organism evidence="3 4">
    <name type="scientific">Cotesia glomerata</name>
    <name type="common">Lepidopteran parasitic wasp</name>
    <name type="synonym">Apanteles glomeratus</name>
    <dbReference type="NCBI Taxonomy" id="32391"/>
    <lineage>
        <taxon>Eukaryota</taxon>
        <taxon>Metazoa</taxon>
        <taxon>Ecdysozoa</taxon>
        <taxon>Arthropoda</taxon>
        <taxon>Hexapoda</taxon>
        <taxon>Insecta</taxon>
        <taxon>Pterygota</taxon>
        <taxon>Neoptera</taxon>
        <taxon>Endopterygota</taxon>
        <taxon>Hymenoptera</taxon>
        <taxon>Apocrita</taxon>
        <taxon>Ichneumonoidea</taxon>
        <taxon>Braconidae</taxon>
        <taxon>Microgastrinae</taxon>
        <taxon>Cotesia</taxon>
    </lineage>
</organism>
<dbReference type="Pfam" id="PF08205">
    <property type="entry name" value="C2-set_2"/>
    <property type="match status" value="1"/>
</dbReference>
<dbReference type="InterPro" id="IPR013783">
    <property type="entry name" value="Ig-like_fold"/>
</dbReference>
<name>A0AAV7J692_COTGL</name>
<reference evidence="3 4" key="1">
    <citation type="journal article" date="2021" name="J. Hered.">
        <title>A chromosome-level genome assembly of the parasitoid wasp, Cotesia glomerata (Hymenoptera: Braconidae).</title>
        <authorList>
            <person name="Pinto B.J."/>
            <person name="Weis J.J."/>
            <person name="Gamble T."/>
            <person name="Ode P.J."/>
            <person name="Paul R."/>
            <person name="Zaspel J.M."/>
        </authorList>
    </citation>
    <scope>NUCLEOTIDE SEQUENCE [LARGE SCALE GENOMIC DNA]</scope>
    <source>
        <strain evidence="3">CgM1</strain>
    </source>
</reference>
<protein>
    <recommendedName>
        <fullName evidence="2">Ig-like domain-containing protein</fullName>
    </recommendedName>
</protein>
<dbReference type="PROSITE" id="PS50835">
    <property type="entry name" value="IG_LIKE"/>
    <property type="match status" value="2"/>
</dbReference>
<dbReference type="PANTHER" id="PTHR23278:SF31">
    <property type="entry name" value="SIDESTEP II, ISOFORM A"/>
    <property type="match status" value="1"/>
</dbReference>
<sequence>SPTPRIKWHVPNITFEESITSSLDVIENKLTVRSLRRESLGTNFTCEASNTDLVPSKRKSVKLDLILKPLTIKVSRPGSANKNESLQAKHRYDLECETTGSNPPAVITWYKGKRPLKHVSEERSQNLTISRVEFVPNVEDNRKAVTCRAENPNVKGLFLEESWILNVVYPPLVSLSLGSTLNAGDIKEGDDVYFECHINSNPSISKLIWIHNSDFTSRIETSFWESQRILVESRNPLIPIGLILWRWERYRPRARPHLLWLGLSILSPTTLID</sequence>
<comment type="caution">
    <text evidence="3">The sequence shown here is derived from an EMBL/GenBank/DDBJ whole genome shotgun (WGS) entry which is preliminary data.</text>
</comment>
<dbReference type="InterPro" id="IPR036179">
    <property type="entry name" value="Ig-like_dom_sf"/>
</dbReference>
<proteinExistence type="predicted"/>
<dbReference type="Gene3D" id="2.60.40.10">
    <property type="entry name" value="Immunoglobulins"/>
    <property type="match status" value="2"/>
</dbReference>
<dbReference type="PANTHER" id="PTHR23278">
    <property type="entry name" value="SIDESTEP PROTEIN"/>
    <property type="match status" value="1"/>
</dbReference>